<feature type="compositionally biased region" description="Low complexity" evidence="1">
    <location>
        <begin position="113"/>
        <end position="141"/>
    </location>
</feature>
<feature type="chain" id="PRO_5006626444" description="Collagen triple helix repeat-containing protein" evidence="2">
    <location>
        <begin position="36"/>
        <end position="342"/>
    </location>
</feature>
<evidence type="ECO:0000313" key="4">
    <source>
        <dbReference type="Proteomes" id="UP000198802"/>
    </source>
</evidence>
<evidence type="ECO:0000256" key="1">
    <source>
        <dbReference type="SAM" id="MobiDB-lite"/>
    </source>
</evidence>
<keyword evidence="2" id="KW-0732">Signal</keyword>
<evidence type="ECO:0000256" key="2">
    <source>
        <dbReference type="SAM" id="SignalP"/>
    </source>
</evidence>
<organism evidence="3 4">
    <name type="scientific">Parafrankia irregularis</name>
    <dbReference type="NCBI Taxonomy" id="795642"/>
    <lineage>
        <taxon>Bacteria</taxon>
        <taxon>Bacillati</taxon>
        <taxon>Actinomycetota</taxon>
        <taxon>Actinomycetes</taxon>
        <taxon>Frankiales</taxon>
        <taxon>Frankiaceae</taxon>
        <taxon>Parafrankia</taxon>
    </lineage>
</organism>
<feature type="compositionally biased region" description="Gly residues" evidence="1">
    <location>
        <begin position="166"/>
        <end position="302"/>
    </location>
</feature>
<reference evidence="4" key="1">
    <citation type="submission" date="2015-11" db="EMBL/GenBank/DDBJ databases">
        <authorList>
            <person name="Varghese N."/>
        </authorList>
    </citation>
    <scope>NUCLEOTIDE SEQUENCE [LARGE SCALE GENOMIC DNA]</scope>
    <source>
        <strain evidence="4">DSM 45899</strain>
    </source>
</reference>
<name>A0A0S4QRZ1_9ACTN</name>
<evidence type="ECO:0000313" key="3">
    <source>
        <dbReference type="EMBL" id="CUU58369.1"/>
    </source>
</evidence>
<gene>
    <name evidence="3" type="ORF">Ga0074812_1191</name>
</gene>
<feature type="region of interest" description="Disordered" evidence="1">
    <location>
        <begin position="113"/>
        <end position="313"/>
    </location>
</feature>
<dbReference type="Proteomes" id="UP000198802">
    <property type="component" value="Unassembled WGS sequence"/>
</dbReference>
<keyword evidence="4" id="KW-1185">Reference proteome</keyword>
<sequence>MSSGEIMIVKKTWSVLALAGGMSAAAILSASPARADISIAVDPAQANLVAPVVTVGDGQEGFGEVEPTVLDAGQGLAIPSGLNLSILSTGSITIGIGAPVTAETVVGGPTSTFGAASSAQGGSTGSFDGDGTQGGSSQTTRQVEEGVTIDISTPRNPGGKETTGSFGKGGAQGGSTGSFGKGGSQGGSTGSFGKGGSQGGSTGSFGKGGAQGGSTGSFGKGGSQGGSTGSFGKGGSQGGSTGSFGKGGAQGGSTGSFGKGGSQGGSTGSFGKGGAQGGSTGSFGKGGSQGGSTGSFGKGGSTGPNHAAADGFAPTGSAADTSISQLLQDLLEFSAIVHWLGF</sequence>
<dbReference type="AlphaFoldDB" id="A0A0S4QRZ1"/>
<dbReference type="EMBL" id="FAOZ01000019">
    <property type="protein sequence ID" value="CUU58369.1"/>
    <property type="molecule type" value="Genomic_DNA"/>
</dbReference>
<accession>A0A0S4QRZ1</accession>
<protein>
    <recommendedName>
        <fullName evidence="5">Collagen triple helix repeat-containing protein</fullName>
    </recommendedName>
</protein>
<evidence type="ECO:0008006" key="5">
    <source>
        <dbReference type="Google" id="ProtNLM"/>
    </source>
</evidence>
<feature type="signal peptide" evidence="2">
    <location>
        <begin position="1"/>
        <end position="35"/>
    </location>
</feature>
<proteinExistence type="predicted"/>